<evidence type="ECO:0000256" key="6">
    <source>
        <dbReference type="ARBA" id="ARBA00023268"/>
    </source>
</evidence>
<dbReference type="SUPFAM" id="SSF81593">
    <property type="entry name" value="Nucleotidyltransferase substrate binding subunit/domain"/>
    <property type="match status" value="2"/>
</dbReference>
<dbReference type="GO" id="GO:0000287">
    <property type="term" value="F:magnesium ion binding"/>
    <property type="evidence" value="ECO:0007669"/>
    <property type="project" value="UniProtKB-UniRule"/>
</dbReference>
<dbReference type="HAMAP" id="MF_00802">
    <property type="entry name" value="GlnE"/>
    <property type="match status" value="1"/>
</dbReference>
<dbReference type="InterPro" id="IPR005190">
    <property type="entry name" value="GlnE_rpt_dom"/>
</dbReference>
<sequence length="1001" mass="107338">MNRSGSPPPPGTDAAADAAALKIGGTARLVPLDAGKAEAWLADLARRAEAEDCPRLLALLARTGDADRARLGAVLDLSSHLNAVMLSSPDFLERLFDTEPRARIAEIIASLGTLPVAGASESETMALLRQAKREVALLVALRELFGAADGRETTADLSDLAEGAVGAAVRFALLDLHNREKLALPDPAHPEKGCGLFVLGMGKLGGRELNYSSDIDLIVFFDPDVAAIPDPDEAVEMFSKLVRRLIRMIGERTGDGYVFRTDLRLRPDPGAMPLAIPVPAAITYYEASGRNWERAAMIKARVVAGDAQAGAAFLDEITPFVWRKYLDFAAIAEIQSMKDRIDRHRGFDGIGVAGHNVKLGPGGIREVEFFAQTQQLIAGGRAPELRLRRTEETLSALAGGGWITPGVATELTGSYWFLRRVEHAIQMVADEQTHTLPEDAEGLERVARLSGFADLAGFSESLLPTLTRVEALFSSLFAQRTEPDDALPKVGGFLGGEDEAGVAAYLAGLGFQRPGDIARILRGWGAGRVRATRAEATRRQLAIVLPALLEAFAKAEDPDAAMAAFDGFVSRLPAGLQFFSLLASNPRLLDLLALVISAAPRLAETISHRPHVFDALLDPAFYREVPTADLMAERLSAFLADSDGYEERLVRLRLFASEQKFLVGARLLSGAIEGEVAGAVYSAIADVVLAAAFDAVEKEFARVHGTVPGGRAALLGMGRLGSHELTEGSDVDLLLLYDHDEGAEESVGARPLATTTYYSRLTQRLIAALTAPMGEGILYEVDFRLRPSGNKGPLATHLGAFRRYQENEAWTWERMALTRSRPIAGDASMQTQAEATVREILALPRDPVAMRQDVAAMRARIARDKPARGALDLKLIAGGLIDLEFIAQWAILAGHVPPALIGRPTAEVLRALEVAGVLPNGNFPLILGSSADAYTRIIQLTRLGPGHAHTVEALPRGLSERVAEALGLASPEAIEPTVATTAAAVNETFTRLLPMDREDGV</sequence>
<dbReference type="Gene3D" id="3.30.460.10">
    <property type="entry name" value="Beta Polymerase, domain 2"/>
    <property type="match status" value="2"/>
</dbReference>
<dbReference type="Pfam" id="PF08335">
    <property type="entry name" value="GlnD_UR_UTase"/>
    <property type="match status" value="1"/>
</dbReference>
<organism evidence="10 11">
    <name type="scientific">Aureimonas glaciei</name>
    <dbReference type="NCBI Taxonomy" id="1776957"/>
    <lineage>
        <taxon>Bacteria</taxon>
        <taxon>Pseudomonadati</taxon>
        <taxon>Pseudomonadota</taxon>
        <taxon>Alphaproteobacteria</taxon>
        <taxon>Hyphomicrobiales</taxon>
        <taxon>Aurantimonadaceae</taxon>
        <taxon>Aureimonas</taxon>
    </lineage>
</organism>
<feature type="region of interest" description="Adenylyl transferase" evidence="7">
    <location>
        <begin position="491"/>
        <end position="1001"/>
    </location>
</feature>
<comment type="cofactor">
    <cofactor evidence="7">
        <name>Mg(2+)</name>
        <dbReference type="ChEBI" id="CHEBI:18420"/>
    </cofactor>
</comment>
<keyword evidence="11" id="KW-1185">Reference proteome</keyword>
<protein>
    <recommendedName>
        <fullName evidence="7">Bifunctional glutamine synthetase adenylyltransferase/adenylyl-removing enzyme</fullName>
    </recommendedName>
    <alternativeName>
        <fullName evidence="7">ATP:glutamine synthetase adenylyltransferase</fullName>
    </alternativeName>
    <alternativeName>
        <fullName evidence="7">ATase</fullName>
    </alternativeName>
    <domain>
        <recommendedName>
            <fullName evidence="7">Glutamine synthetase adenylyl-L-tyrosine phosphorylase</fullName>
            <ecNumber evidence="7">2.7.7.89</ecNumber>
        </recommendedName>
        <alternativeName>
            <fullName evidence="7">Adenylyl removase</fullName>
            <shortName evidence="7">AR</shortName>
            <shortName evidence="7">AT-N</shortName>
        </alternativeName>
    </domain>
    <domain>
        <recommendedName>
            <fullName evidence="7">Glutamine synthetase adenylyl transferase</fullName>
            <ecNumber evidence="7">2.7.7.42</ecNumber>
        </recommendedName>
        <alternativeName>
            <fullName evidence="7">Adenylyl transferase</fullName>
            <shortName evidence="7">AT</shortName>
            <shortName evidence="7">AT-C</shortName>
        </alternativeName>
    </domain>
</protein>
<keyword evidence="2 7" id="KW-0548">Nucleotidyltransferase</keyword>
<dbReference type="PANTHER" id="PTHR30621:SF0">
    <property type="entry name" value="BIFUNCTIONAL GLUTAMINE SYNTHETASE ADENYLYLTRANSFERASE_ADENYLYL-REMOVING ENZYME"/>
    <property type="match status" value="1"/>
</dbReference>
<reference evidence="10" key="1">
    <citation type="journal article" date="2014" name="Int. J. Syst. Evol. Microbiol.">
        <title>Complete genome sequence of Corynebacterium casei LMG S-19264T (=DSM 44701T), isolated from a smear-ripened cheese.</title>
        <authorList>
            <consortium name="US DOE Joint Genome Institute (JGI-PGF)"/>
            <person name="Walter F."/>
            <person name="Albersmeier A."/>
            <person name="Kalinowski J."/>
            <person name="Ruckert C."/>
        </authorList>
    </citation>
    <scope>NUCLEOTIDE SEQUENCE</scope>
    <source>
        <strain evidence="10">CGMCC 1.15493</strain>
    </source>
</reference>
<dbReference type="GO" id="GO:0005524">
    <property type="term" value="F:ATP binding"/>
    <property type="evidence" value="ECO:0007669"/>
    <property type="project" value="UniProtKB-UniRule"/>
</dbReference>
<feature type="region of interest" description="Adenylyl removase" evidence="7">
    <location>
        <begin position="1"/>
        <end position="484"/>
    </location>
</feature>
<dbReference type="PANTHER" id="PTHR30621">
    <property type="entry name" value="GLUTAMINE SYNTHETASE ADENYLYLTRANSFERASE"/>
    <property type="match status" value="1"/>
</dbReference>
<feature type="domain" description="Glutamate-ammonia ligase adenylyltransferase repeated" evidence="8">
    <location>
        <begin position="70"/>
        <end position="315"/>
    </location>
</feature>
<dbReference type="InterPro" id="IPR023057">
    <property type="entry name" value="GlnE"/>
</dbReference>
<evidence type="ECO:0000256" key="5">
    <source>
        <dbReference type="ARBA" id="ARBA00022842"/>
    </source>
</evidence>
<dbReference type="InterPro" id="IPR043519">
    <property type="entry name" value="NT_sf"/>
</dbReference>
<keyword evidence="6 7" id="KW-0511">Multifunctional enzyme</keyword>
<dbReference type="Proteomes" id="UP000613160">
    <property type="component" value="Unassembled WGS sequence"/>
</dbReference>
<evidence type="ECO:0000313" key="11">
    <source>
        <dbReference type="Proteomes" id="UP000613160"/>
    </source>
</evidence>
<evidence type="ECO:0000259" key="8">
    <source>
        <dbReference type="Pfam" id="PF03710"/>
    </source>
</evidence>
<dbReference type="AlphaFoldDB" id="A0A916XUB5"/>
<dbReference type="CDD" id="cd05401">
    <property type="entry name" value="NT_GlnE_GlnD_like"/>
    <property type="match status" value="2"/>
</dbReference>
<gene>
    <name evidence="7 10" type="primary">glnE</name>
    <name evidence="10" type="ORF">GCM10011335_14430</name>
</gene>
<comment type="catalytic activity">
    <reaction evidence="7">
        <text>[glutamine synthetase]-O(4)-(5'-adenylyl)-L-tyrosine + phosphate = [glutamine synthetase]-L-tyrosine + ADP</text>
        <dbReference type="Rhea" id="RHEA:43716"/>
        <dbReference type="Rhea" id="RHEA-COMP:10660"/>
        <dbReference type="Rhea" id="RHEA-COMP:10661"/>
        <dbReference type="ChEBI" id="CHEBI:43474"/>
        <dbReference type="ChEBI" id="CHEBI:46858"/>
        <dbReference type="ChEBI" id="CHEBI:83624"/>
        <dbReference type="ChEBI" id="CHEBI:456216"/>
        <dbReference type="EC" id="2.7.7.89"/>
    </reaction>
</comment>
<keyword evidence="4 7" id="KW-0067">ATP-binding</keyword>
<dbReference type="SUPFAM" id="SSF81301">
    <property type="entry name" value="Nucleotidyltransferase"/>
    <property type="match status" value="2"/>
</dbReference>
<evidence type="ECO:0000259" key="9">
    <source>
        <dbReference type="Pfam" id="PF08335"/>
    </source>
</evidence>
<keyword evidence="1 7" id="KW-0808">Transferase</keyword>
<dbReference type="Gene3D" id="1.20.120.330">
    <property type="entry name" value="Nucleotidyltransferases domain 2"/>
    <property type="match status" value="2"/>
</dbReference>
<comment type="similarity">
    <text evidence="7">Belongs to the GlnE family.</text>
</comment>
<comment type="caution">
    <text evidence="10">The sequence shown here is derived from an EMBL/GenBank/DDBJ whole genome shotgun (WGS) entry which is preliminary data.</text>
</comment>
<reference evidence="10" key="2">
    <citation type="submission" date="2020-09" db="EMBL/GenBank/DDBJ databases">
        <authorList>
            <person name="Sun Q."/>
            <person name="Zhou Y."/>
        </authorList>
    </citation>
    <scope>NUCLEOTIDE SEQUENCE</scope>
    <source>
        <strain evidence="10">CGMCC 1.15493</strain>
    </source>
</reference>
<dbReference type="GO" id="GO:0008882">
    <property type="term" value="F:[glutamate-ammonia-ligase] adenylyltransferase activity"/>
    <property type="evidence" value="ECO:0007669"/>
    <property type="project" value="UniProtKB-UniRule"/>
</dbReference>
<dbReference type="EC" id="2.7.7.42" evidence="7"/>
<comment type="function">
    <text evidence="7">Involved in the regulation of glutamine synthetase GlnA, a key enzyme in the process to assimilate ammonia. When cellular nitrogen levels are high, the C-terminal adenylyl transferase (AT) inactivates GlnA by covalent transfer of an adenylyl group from ATP to specific tyrosine residue of GlnA, thus reducing its activity. Conversely, when nitrogen levels are low, the N-terminal adenylyl removase (AR) activates GlnA by removing the adenylyl group by phosphorolysis, increasing its activity. The regulatory region of GlnE binds the signal transduction protein PII (GlnB) which indicates the nitrogen status of the cell.</text>
</comment>
<dbReference type="Gene3D" id="1.20.120.1510">
    <property type="match status" value="1"/>
</dbReference>
<evidence type="ECO:0000256" key="4">
    <source>
        <dbReference type="ARBA" id="ARBA00022840"/>
    </source>
</evidence>
<feature type="domain" description="Glutamate-ammonia ligase adenylyltransferase repeated" evidence="8">
    <location>
        <begin position="592"/>
        <end position="835"/>
    </location>
</feature>
<proteinExistence type="inferred from homology"/>
<comment type="catalytic activity">
    <reaction evidence="7">
        <text>[glutamine synthetase]-L-tyrosine + ATP = [glutamine synthetase]-O(4)-(5'-adenylyl)-L-tyrosine + diphosphate</text>
        <dbReference type="Rhea" id="RHEA:18589"/>
        <dbReference type="Rhea" id="RHEA-COMP:10660"/>
        <dbReference type="Rhea" id="RHEA-COMP:10661"/>
        <dbReference type="ChEBI" id="CHEBI:30616"/>
        <dbReference type="ChEBI" id="CHEBI:33019"/>
        <dbReference type="ChEBI" id="CHEBI:46858"/>
        <dbReference type="ChEBI" id="CHEBI:83624"/>
        <dbReference type="EC" id="2.7.7.42"/>
    </reaction>
</comment>
<evidence type="ECO:0000256" key="1">
    <source>
        <dbReference type="ARBA" id="ARBA00022679"/>
    </source>
</evidence>
<keyword evidence="3 7" id="KW-0547">Nucleotide-binding</keyword>
<feature type="domain" description="PII-uridylyltransferase/Glutamine-synthetase adenylyltransferase" evidence="9">
    <location>
        <begin position="338"/>
        <end position="477"/>
    </location>
</feature>
<evidence type="ECO:0000313" key="10">
    <source>
        <dbReference type="EMBL" id="GGD12707.1"/>
    </source>
</evidence>
<dbReference type="NCBIfam" id="NF008292">
    <property type="entry name" value="PRK11072.1"/>
    <property type="match status" value="1"/>
</dbReference>
<dbReference type="GO" id="GO:0005829">
    <property type="term" value="C:cytosol"/>
    <property type="evidence" value="ECO:0007669"/>
    <property type="project" value="TreeGrafter"/>
</dbReference>
<evidence type="ECO:0000256" key="7">
    <source>
        <dbReference type="HAMAP-Rule" id="MF_00802"/>
    </source>
</evidence>
<dbReference type="GO" id="GO:0047388">
    <property type="term" value="F:[glutamine synthetase]-adenylyl-L-tyrosine phosphorylase activity"/>
    <property type="evidence" value="ECO:0007669"/>
    <property type="project" value="UniProtKB-EC"/>
</dbReference>
<name>A0A916XUB5_9HYPH</name>
<dbReference type="Pfam" id="PF03710">
    <property type="entry name" value="GlnE"/>
    <property type="match status" value="2"/>
</dbReference>
<dbReference type="RefSeq" id="WP_188849920.1">
    <property type="nucleotide sequence ID" value="NZ_BMJJ01000003.1"/>
</dbReference>
<dbReference type="InterPro" id="IPR013546">
    <property type="entry name" value="PII_UdlTrfase/GS_AdlTrfase"/>
</dbReference>
<accession>A0A916XUB5</accession>
<keyword evidence="5 7" id="KW-0460">Magnesium</keyword>
<evidence type="ECO:0000256" key="3">
    <source>
        <dbReference type="ARBA" id="ARBA00022741"/>
    </source>
</evidence>
<evidence type="ECO:0000256" key="2">
    <source>
        <dbReference type="ARBA" id="ARBA00022695"/>
    </source>
</evidence>
<dbReference type="EMBL" id="BMJJ01000003">
    <property type="protein sequence ID" value="GGD12707.1"/>
    <property type="molecule type" value="Genomic_DNA"/>
</dbReference>
<dbReference type="NCBIfam" id="NF010706">
    <property type="entry name" value="PRK14108.1"/>
    <property type="match status" value="1"/>
</dbReference>
<dbReference type="EC" id="2.7.7.89" evidence="7"/>
<dbReference type="GO" id="GO:0000820">
    <property type="term" value="P:regulation of glutamine family amino acid metabolic process"/>
    <property type="evidence" value="ECO:0007669"/>
    <property type="project" value="UniProtKB-UniRule"/>
</dbReference>